<dbReference type="GO" id="GO:0006796">
    <property type="term" value="P:phosphate-containing compound metabolic process"/>
    <property type="evidence" value="ECO:0007669"/>
    <property type="project" value="InterPro"/>
</dbReference>
<organism evidence="6 8">
    <name type="scientific">Candidatus Accumulibacter cognatus</name>
    <dbReference type="NCBI Taxonomy" id="2954383"/>
    <lineage>
        <taxon>Bacteria</taxon>
        <taxon>Pseudomonadati</taxon>
        <taxon>Pseudomonadota</taxon>
        <taxon>Betaproteobacteria</taxon>
        <taxon>Candidatus Accumulibacter</taxon>
    </lineage>
</organism>
<feature type="binding site" evidence="5">
    <location>
        <position position="56"/>
    </location>
    <ligand>
        <name>substrate</name>
    </ligand>
</feature>
<dbReference type="InterPro" id="IPR036649">
    <property type="entry name" value="Pyrophosphatase_sf"/>
</dbReference>
<comment type="subunit">
    <text evidence="5">Homohexamer.</text>
</comment>
<feature type="binding site" evidence="5">
    <location>
        <position position="66"/>
    </location>
    <ligand>
        <name>Mg(2+)</name>
        <dbReference type="ChEBI" id="CHEBI:18420"/>
        <label>1</label>
    </ligand>
</feature>
<dbReference type="Pfam" id="PF00719">
    <property type="entry name" value="Pyrophosphatase"/>
    <property type="match status" value="1"/>
</dbReference>
<dbReference type="SUPFAM" id="SSF50324">
    <property type="entry name" value="Inorganic pyrophosphatase"/>
    <property type="match status" value="1"/>
</dbReference>
<feature type="binding site" evidence="5">
    <location>
        <position position="103"/>
    </location>
    <ligand>
        <name>Mg(2+)</name>
        <dbReference type="ChEBI" id="CHEBI:18420"/>
        <label>1</label>
    </ligand>
</feature>
<dbReference type="GO" id="GO:0000287">
    <property type="term" value="F:magnesium ion binding"/>
    <property type="evidence" value="ECO:0007669"/>
    <property type="project" value="UniProtKB-UniRule"/>
</dbReference>
<dbReference type="RefSeq" id="WP_034949924.1">
    <property type="nucleotide sequence ID" value="NZ_JDST02000057.1"/>
</dbReference>
<accession>A0A080M4S0</accession>
<keyword evidence="5" id="KW-0963">Cytoplasm</keyword>
<dbReference type="PANTHER" id="PTHR10286">
    <property type="entry name" value="INORGANIC PYROPHOSPHATASE"/>
    <property type="match status" value="1"/>
</dbReference>
<evidence type="ECO:0000256" key="3">
    <source>
        <dbReference type="ARBA" id="ARBA00022801"/>
    </source>
</evidence>
<keyword evidence="4 5" id="KW-0460">Magnesium</keyword>
<dbReference type="PROSITE" id="PS00387">
    <property type="entry name" value="PPASE"/>
    <property type="match status" value="1"/>
</dbReference>
<dbReference type="CDD" id="cd00412">
    <property type="entry name" value="pyrophosphatase"/>
    <property type="match status" value="1"/>
</dbReference>
<keyword evidence="2 5" id="KW-0479">Metal-binding</keyword>
<dbReference type="InterPro" id="IPR008162">
    <property type="entry name" value="Pyrophosphatase"/>
</dbReference>
<dbReference type="EMBL" id="CP058708">
    <property type="protein sequence ID" value="QLH48480.1"/>
    <property type="molecule type" value="Genomic_DNA"/>
</dbReference>
<reference evidence="6 8" key="1">
    <citation type="submission" date="2014-02" db="EMBL/GenBank/DDBJ databases">
        <title>Expanding our view of genomic diversity in Candidatus Accumulibacter clades.</title>
        <authorList>
            <person name="Skennerton C.T."/>
            <person name="Barr J.J."/>
            <person name="Slater F.R."/>
            <person name="Bond P.L."/>
            <person name="Tyson G.W."/>
        </authorList>
    </citation>
    <scope>NUCLEOTIDE SEQUENCE [LARGE SCALE GENOMIC DNA]</scope>
    <source>
        <strain evidence="8">SK-02</strain>
    </source>
</reference>
<evidence type="ECO:0000313" key="6">
    <source>
        <dbReference type="EMBL" id="KFB76317.1"/>
    </source>
</evidence>
<proteinExistence type="inferred from homology"/>
<keyword evidence="3 5" id="KW-0378">Hydrolase</keyword>
<reference evidence="7 9" key="2">
    <citation type="journal article" date="2019" name="Microbiome">
        <title>Annotated bacterial chromosomes from frame-shift-corrected long-read metagenomic data.</title>
        <authorList>
            <person name="Arumugam K."/>
            <person name="Bagci C."/>
            <person name="Bessarab I."/>
            <person name="Beier S."/>
            <person name="Buchfink B."/>
            <person name="Gorska A."/>
            <person name="Qiu G."/>
            <person name="Huson D.H."/>
            <person name="Williams R.B.H."/>
        </authorList>
    </citation>
    <scope>NUCLEOTIDE SEQUENCE [LARGE SCALE GENOMIC DNA]</scope>
    <source>
        <strain evidence="7">SSA1</strain>
    </source>
</reference>
<evidence type="ECO:0000256" key="1">
    <source>
        <dbReference type="ARBA" id="ARBA00001946"/>
    </source>
</evidence>
<feature type="binding site" evidence="5">
    <location>
        <position position="71"/>
    </location>
    <ligand>
        <name>Mg(2+)</name>
        <dbReference type="ChEBI" id="CHEBI:18420"/>
        <label>2</label>
    </ligand>
</feature>
<evidence type="ECO:0000313" key="7">
    <source>
        <dbReference type="EMBL" id="QLH48480.1"/>
    </source>
</evidence>
<dbReference type="EMBL" id="JDST02000057">
    <property type="protein sequence ID" value="KFB76317.1"/>
    <property type="molecule type" value="Genomic_DNA"/>
</dbReference>
<comment type="similarity">
    <text evidence="5">Belongs to the PPase family.</text>
</comment>
<evidence type="ECO:0000256" key="4">
    <source>
        <dbReference type="ARBA" id="ARBA00022842"/>
    </source>
</evidence>
<feature type="binding site" evidence="5">
    <location>
        <position position="71"/>
    </location>
    <ligand>
        <name>Mg(2+)</name>
        <dbReference type="ChEBI" id="CHEBI:18420"/>
        <label>1</label>
    </ligand>
</feature>
<dbReference type="GO" id="GO:0004427">
    <property type="term" value="F:inorganic diphosphate phosphatase activity"/>
    <property type="evidence" value="ECO:0007669"/>
    <property type="project" value="UniProtKB-UniRule"/>
</dbReference>
<feature type="binding site" evidence="5">
    <location>
        <position position="44"/>
    </location>
    <ligand>
        <name>substrate</name>
    </ligand>
</feature>
<dbReference type="KEGG" id="acog:HWD57_00735"/>
<dbReference type="NCBIfam" id="NF002317">
    <property type="entry name" value="PRK01250.1"/>
    <property type="match status" value="1"/>
</dbReference>
<comment type="function">
    <text evidence="5">Catalyzes the hydrolysis of inorganic pyrophosphate (PPi) forming two phosphate ions.</text>
</comment>
<protein>
    <recommendedName>
        <fullName evidence="5">Inorganic pyrophosphatase</fullName>
        <ecNumber evidence="5">3.6.1.1</ecNumber>
    </recommendedName>
    <alternativeName>
        <fullName evidence="5">Pyrophosphate phospho-hydrolase</fullName>
        <shortName evidence="5">PPase</shortName>
    </alternativeName>
</protein>
<dbReference type="AlphaFoldDB" id="A0A080M4S0"/>
<evidence type="ECO:0000313" key="8">
    <source>
        <dbReference type="Proteomes" id="UP000021315"/>
    </source>
</evidence>
<dbReference type="STRING" id="1453999.AW06_002584"/>
<reference evidence="7" key="3">
    <citation type="submission" date="2020-06" db="EMBL/GenBank/DDBJ databases">
        <authorList>
            <person name="Arumugam K."/>
            <person name="Besarab I."/>
            <person name="Haryono M."/>
            <person name="Bagci C."/>
            <person name="Beier S."/>
            <person name="Buchfink B."/>
            <person name="Gorska A."/>
            <person name="Qiu G."/>
            <person name="Huson D.H."/>
            <person name="Williams R.B."/>
        </authorList>
    </citation>
    <scope>NUCLEOTIDE SEQUENCE</scope>
    <source>
        <strain evidence="7">SSA1</strain>
    </source>
</reference>
<feature type="binding site" evidence="5">
    <location>
        <position position="30"/>
    </location>
    <ligand>
        <name>substrate</name>
    </ligand>
</feature>
<comment type="subcellular location">
    <subcellularLocation>
        <location evidence="5">Cytoplasm</location>
    </subcellularLocation>
</comment>
<dbReference type="HAMAP" id="MF_00209">
    <property type="entry name" value="Inorganic_PPase"/>
    <property type="match status" value="1"/>
</dbReference>
<name>A0A080M4S0_9PROT</name>
<gene>
    <name evidence="6" type="primary">ppa_2</name>
    <name evidence="5 7" type="synonym">ppa</name>
    <name evidence="6" type="ORF">AW06_002584</name>
    <name evidence="7" type="ORF">HWD57_00735</name>
</gene>
<comment type="cofactor">
    <cofactor evidence="1 5">
        <name>Mg(2+)</name>
        <dbReference type="ChEBI" id="CHEBI:18420"/>
    </cofactor>
</comment>
<comment type="catalytic activity">
    <reaction evidence="5">
        <text>diphosphate + H2O = 2 phosphate + H(+)</text>
        <dbReference type="Rhea" id="RHEA:24576"/>
        <dbReference type="ChEBI" id="CHEBI:15377"/>
        <dbReference type="ChEBI" id="CHEBI:15378"/>
        <dbReference type="ChEBI" id="CHEBI:33019"/>
        <dbReference type="ChEBI" id="CHEBI:43474"/>
        <dbReference type="EC" id="3.6.1.1"/>
    </reaction>
</comment>
<sequence>MGLDRVPPGKALPNDFNVVIEIPMHSDPVKYEVDKESGAVFVDRFMSTAMHYPCNYGYIPHTIAGDGDPVDVLVVSQFALPPGVVVRCRPIGMLAMEDEAGPDAKLLAVPVDSLTSMYRDIESPRDFPQVILDQIAHFFAHYKDLEPGKFVKVAGWLGSDEAKKEIIEGVRAYANAKEKPAF</sequence>
<evidence type="ECO:0000256" key="5">
    <source>
        <dbReference type="HAMAP-Rule" id="MF_00209"/>
    </source>
</evidence>
<accession>A0A7D5S7Z6</accession>
<dbReference type="Proteomes" id="UP000509684">
    <property type="component" value="Chromosome"/>
</dbReference>
<keyword evidence="8" id="KW-1185">Reference proteome</keyword>
<dbReference type="GO" id="GO:0005737">
    <property type="term" value="C:cytoplasm"/>
    <property type="evidence" value="ECO:0007669"/>
    <property type="project" value="UniProtKB-SubCell"/>
</dbReference>
<dbReference type="EC" id="3.6.1.1" evidence="5"/>
<feature type="binding site" evidence="5">
    <location>
        <position position="142"/>
    </location>
    <ligand>
        <name>substrate</name>
    </ligand>
</feature>
<evidence type="ECO:0000256" key="2">
    <source>
        <dbReference type="ARBA" id="ARBA00022723"/>
    </source>
</evidence>
<dbReference type="Gene3D" id="3.90.80.10">
    <property type="entry name" value="Inorganic pyrophosphatase"/>
    <property type="match status" value="1"/>
</dbReference>
<evidence type="ECO:0000313" key="9">
    <source>
        <dbReference type="Proteomes" id="UP000509684"/>
    </source>
</evidence>
<dbReference type="Proteomes" id="UP000021315">
    <property type="component" value="Unassembled WGS sequence"/>
</dbReference>